<evidence type="ECO:0000259" key="2">
    <source>
        <dbReference type="Pfam" id="PF07859"/>
    </source>
</evidence>
<evidence type="ECO:0000256" key="1">
    <source>
        <dbReference type="ARBA" id="ARBA00022801"/>
    </source>
</evidence>
<gene>
    <name evidence="3" type="ORF">RCO7_00638</name>
</gene>
<evidence type="ECO:0000313" key="4">
    <source>
        <dbReference type="Proteomes" id="UP000178129"/>
    </source>
</evidence>
<keyword evidence="4" id="KW-1185">Reference proteome</keyword>
<dbReference type="InterPro" id="IPR013094">
    <property type="entry name" value="AB_hydrolase_3"/>
</dbReference>
<accession>A0A1E1LSJ6</accession>
<dbReference type="Gene3D" id="3.40.50.1820">
    <property type="entry name" value="alpha/beta hydrolase"/>
    <property type="match status" value="1"/>
</dbReference>
<dbReference type="EMBL" id="FJUW01000088">
    <property type="protein sequence ID" value="CZT13448.1"/>
    <property type="molecule type" value="Genomic_DNA"/>
</dbReference>
<keyword evidence="1" id="KW-0378">Hydrolase</keyword>
<dbReference type="PANTHER" id="PTHR48081:SF8">
    <property type="entry name" value="ALPHA_BETA HYDROLASE FOLD-3 DOMAIN-CONTAINING PROTEIN-RELATED"/>
    <property type="match status" value="1"/>
</dbReference>
<sequence length="338" mass="37615">MAAQQNSSGLKIYDQKPFFQRFEYILRTHILKTVIGLYFRILSLPFFRDTSILPTYTKVYPCRPTLTNRIFIPKSYKPDDALLPLFLDIHGGGFCMMSPSCDDKFCSEFANTNKVLVVSIDYPKSPAHPYPAAVKAVTDIVNAILADKSLPFDKNKVAIGGFSAGGNLALAVSQDDSLQGKLGGVVAYYPPTNWTTTLEEKLATKPKDSPPDRLEANAPAFDWAYIPPGTDLEDPQLSVAFAPRDELPPKIYIIGCELDLLCGDSEVMARNLANIGHGQRVGTEHVWEQNGVKWEKILGEEHGFDATPATGAKQIRVTERRDQMHADVFQWLSKEVYI</sequence>
<evidence type="ECO:0000313" key="3">
    <source>
        <dbReference type="EMBL" id="CZT13448.1"/>
    </source>
</evidence>
<reference evidence="4" key="1">
    <citation type="submission" date="2016-03" db="EMBL/GenBank/DDBJ databases">
        <authorList>
            <person name="Ploux O."/>
        </authorList>
    </citation>
    <scope>NUCLEOTIDE SEQUENCE [LARGE SCALE GENOMIC DNA]</scope>
    <source>
        <strain evidence="4">UK7</strain>
    </source>
</reference>
<proteinExistence type="predicted"/>
<feature type="domain" description="Alpha/beta hydrolase fold-3" evidence="2">
    <location>
        <begin position="87"/>
        <end position="281"/>
    </location>
</feature>
<dbReference type="InParanoid" id="A0A1E1LSJ6"/>
<dbReference type="SUPFAM" id="SSF53474">
    <property type="entry name" value="alpha/beta-Hydrolases"/>
    <property type="match status" value="1"/>
</dbReference>
<dbReference type="AlphaFoldDB" id="A0A1E1LSJ6"/>
<dbReference type="InterPro" id="IPR050300">
    <property type="entry name" value="GDXG_lipolytic_enzyme"/>
</dbReference>
<dbReference type="Pfam" id="PF07859">
    <property type="entry name" value="Abhydrolase_3"/>
    <property type="match status" value="1"/>
</dbReference>
<name>A0A1E1LSJ6_9HELO</name>
<dbReference type="InterPro" id="IPR029058">
    <property type="entry name" value="AB_hydrolase_fold"/>
</dbReference>
<dbReference type="PANTHER" id="PTHR48081">
    <property type="entry name" value="AB HYDROLASE SUPERFAMILY PROTEIN C4A8.06C"/>
    <property type="match status" value="1"/>
</dbReference>
<dbReference type="STRING" id="914237.A0A1E1LSJ6"/>
<organism evidence="3 4">
    <name type="scientific">Rhynchosporium graminicola</name>
    <dbReference type="NCBI Taxonomy" id="2792576"/>
    <lineage>
        <taxon>Eukaryota</taxon>
        <taxon>Fungi</taxon>
        <taxon>Dikarya</taxon>
        <taxon>Ascomycota</taxon>
        <taxon>Pezizomycotina</taxon>
        <taxon>Leotiomycetes</taxon>
        <taxon>Helotiales</taxon>
        <taxon>Ploettnerulaceae</taxon>
        <taxon>Rhynchosporium</taxon>
    </lineage>
</organism>
<dbReference type="GO" id="GO:0016787">
    <property type="term" value="F:hydrolase activity"/>
    <property type="evidence" value="ECO:0007669"/>
    <property type="project" value="UniProtKB-KW"/>
</dbReference>
<protein>
    <submittedName>
        <fullName evidence="3">Related to triacylglycerol lipase</fullName>
    </submittedName>
</protein>
<comment type="caution">
    <text evidence="3">The sequence shown here is derived from an EMBL/GenBank/DDBJ whole genome shotgun (WGS) entry which is preliminary data.</text>
</comment>
<dbReference type="Proteomes" id="UP000178129">
    <property type="component" value="Unassembled WGS sequence"/>
</dbReference>